<accession>A0A0F9R8H2</accession>
<reference evidence="2" key="1">
    <citation type="journal article" date="2015" name="Nature">
        <title>Complex archaea that bridge the gap between prokaryotes and eukaryotes.</title>
        <authorList>
            <person name="Spang A."/>
            <person name="Saw J.H."/>
            <person name="Jorgensen S.L."/>
            <person name="Zaremba-Niedzwiedzka K."/>
            <person name="Martijn J."/>
            <person name="Lind A.E."/>
            <person name="van Eijk R."/>
            <person name="Schleper C."/>
            <person name="Guy L."/>
            <person name="Ettema T.J."/>
        </authorList>
    </citation>
    <scope>NUCLEOTIDE SEQUENCE</scope>
</reference>
<protein>
    <submittedName>
        <fullName evidence="2">Uncharacterized protein</fullName>
    </submittedName>
</protein>
<name>A0A0F9R8H2_9ZZZZ</name>
<keyword evidence="1" id="KW-1133">Transmembrane helix</keyword>
<feature type="transmembrane region" description="Helical" evidence="1">
    <location>
        <begin position="81"/>
        <end position="105"/>
    </location>
</feature>
<evidence type="ECO:0000256" key="1">
    <source>
        <dbReference type="SAM" id="Phobius"/>
    </source>
</evidence>
<sequence>MSRFQELVLNFSIVAIMVLSLFSFFIIVQEQNDAVDPLKNNAVFSDSFEQLIGTIENNTRDAEEKYGVFNDEDPKAGVGSIVLFGIVSVGKTFSSIIFGTFIAVIKLPLVILGIAPSVYNLILVILIISVIVSVWLLYKLGG</sequence>
<dbReference type="EMBL" id="LAZR01003142">
    <property type="protein sequence ID" value="KKN21506.1"/>
    <property type="molecule type" value="Genomic_DNA"/>
</dbReference>
<feature type="transmembrane region" description="Helical" evidence="1">
    <location>
        <begin position="7"/>
        <end position="28"/>
    </location>
</feature>
<keyword evidence="1" id="KW-0472">Membrane</keyword>
<keyword evidence="1" id="KW-0812">Transmembrane</keyword>
<organism evidence="2">
    <name type="scientific">marine sediment metagenome</name>
    <dbReference type="NCBI Taxonomy" id="412755"/>
    <lineage>
        <taxon>unclassified sequences</taxon>
        <taxon>metagenomes</taxon>
        <taxon>ecological metagenomes</taxon>
    </lineage>
</organism>
<gene>
    <name evidence="2" type="ORF">LCGC14_0924710</name>
</gene>
<dbReference type="AlphaFoldDB" id="A0A0F9R8H2"/>
<comment type="caution">
    <text evidence="2">The sequence shown here is derived from an EMBL/GenBank/DDBJ whole genome shotgun (WGS) entry which is preliminary data.</text>
</comment>
<feature type="transmembrane region" description="Helical" evidence="1">
    <location>
        <begin position="117"/>
        <end position="138"/>
    </location>
</feature>
<proteinExistence type="predicted"/>
<evidence type="ECO:0000313" key="2">
    <source>
        <dbReference type="EMBL" id="KKN21506.1"/>
    </source>
</evidence>